<dbReference type="InterPro" id="IPR038294">
    <property type="entry name" value="SLBP_RNA_bind_sf"/>
</dbReference>
<dbReference type="KEGG" id="bpg:Bathy14g01830"/>
<organism evidence="4 5">
    <name type="scientific">Bathycoccus prasinos</name>
    <dbReference type="NCBI Taxonomy" id="41875"/>
    <lineage>
        <taxon>Eukaryota</taxon>
        <taxon>Viridiplantae</taxon>
        <taxon>Chlorophyta</taxon>
        <taxon>Mamiellophyceae</taxon>
        <taxon>Mamiellales</taxon>
        <taxon>Bathycoccaceae</taxon>
        <taxon>Bathycoccus</taxon>
    </lineage>
</organism>
<dbReference type="Pfam" id="PF15247">
    <property type="entry name" value="SLBP_RNA_bind"/>
    <property type="match status" value="1"/>
</dbReference>
<dbReference type="Proteomes" id="UP000198341">
    <property type="component" value="Chromosome 14"/>
</dbReference>
<proteinExistence type="inferred from homology"/>
<dbReference type="GO" id="GO:0005737">
    <property type="term" value="C:cytoplasm"/>
    <property type="evidence" value="ECO:0007669"/>
    <property type="project" value="TreeGrafter"/>
</dbReference>
<feature type="domain" description="Histone RNA hairpin-binding protein RNA-binding" evidence="3">
    <location>
        <begin position="7"/>
        <end position="72"/>
    </location>
</feature>
<dbReference type="GO" id="GO:0006398">
    <property type="term" value="P:mRNA 3'-end processing by stem-loop binding and cleavage"/>
    <property type="evidence" value="ECO:0007669"/>
    <property type="project" value="TreeGrafter"/>
</dbReference>
<evidence type="ECO:0000313" key="4">
    <source>
        <dbReference type="EMBL" id="CCO19681.1"/>
    </source>
</evidence>
<dbReference type="PANTHER" id="PTHR17408">
    <property type="entry name" value="HISTONE RNA HAIRPIN-BINDING PROTEIN"/>
    <property type="match status" value="1"/>
</dbReference>
<protein>
    <submittedName>
        <fullName evidence="4">Histone RNA hairpin-binding protein</fullName>
    </submittedName>
</protein>
<dbReference type="eggNOG" id="KOG3934">
    <property type="taxonomic scope" value="Eukaryota"/>
</dbReference>
<dbReference type="GO" id="GO:0003729">
    <property type="term" value="F:mRNA binding"/>
    <property type="evidence" value="ECO:0007669"/>
    <property type="project" value="InterPro"/>
</dbReference>
<accession>K8ENQ0</accession>
<dbReference type="OrthoDB" id="265795at2759"/>
<comment type="similarity">
    <text evidence="1">Belongs to the SLBP family.</text>
</comment>
<evidence type="ECO:0000313" key="5">
    <source>
        <dbReference type="Proteomes" id="UP000198341"/>
    </source>
</evidence>
<dbReference type="RefSeq" id="XP_007509224.1">
    <property type="nucleotide sequence ID" value="XM_007509162.1"/>
</dbReference>
<dbReference type="FunFam" id="1.10.8.1120:FF:000001">
    <property type="entry name" value="Histone RNA hairpin-binding protein-like"/>
    <property type="match status" value="1"/>
</dbReference>
<evidence type="ECO:0000256" key="1">
    <source>
        <dbReference type="ARBA" id="ARBA00006151"/>
    </source>
</evidence>
<evidence type="ECO:0000259" key="3">
    <source>
        <dbReference type="Pfam" id="PF15247"/>
    </source>
</evidence>
<dbReference type="EMBL" id="FO082265">
    <property type="protein sequence ID" value="CCO19681.1"/>
    <property type="molecule type" value="Genomic_DNA"/>
</dbReference>
<keyword evidence="2" id="KW-0694">RNA-binding</keyword>
<keyword evidence="5" id="KW-1185">Reference proteome</keyword>
<dbReference type="GO" id="GO:0051028">
    <property type="term" value="P:mRNA transport"/>
    <property type="evidence" value="ECO:0007669"/>
    <property type="project" value="TreeGrafter"/>
</dbReference>
<dbReference type="STRING" id="41875.K8ENQ0"/>
<dbReference type="InterPro" id="IPR026502">
    <property type="entry name" value="SLBP1/SLBP2"/>
</dbReference>
<dbReference type="AlphaFoldDB" id="K8ENQ0"/>
<dbReference type="GO" id="GO:0071204">
    <property type="term" value="C:histone pre-mRNA 3'end processing complex"/>
    <property type="evidence" value="ECO:0007669"/>
    <property type="project" value="TreeGrafter"/>
</dbReference>
<dbReference type="Gene3D" id="1.10.8.1120">
    <property type="entry name" value="Histone RNA hairpin-binding protein RNA-binding domain"/>
    <property type="match status" value="1"/>
</dbReference>
<evidence type="ECO:0000256" key="2">
    <source>
        <dbReference type="ARBA" id="ARBA00022884"/>
    </source>
</evidence>
<gene>
    <name evidence="4" type="ordered locus">Bathy14g01830</name>
</gene>
<dbReference type="PANTHER" id="PTHR17408:SF0">
    <property type="entry name" value="HISTONE RNA HAIRPIN-BINDING PROTEIN"/>
    <property type="match status" value="1"/>
</dbReference>
<sequence>MSQRPSQSKILQRQKQIDYGKNTVGYEKYLKLVPRSKRGPTDPKTPNIYISNSKRAFDGIVKKWRRELHRYDRENVGNFLVNNSEECAMAYSPEASHVRRVCCVCISRIEKIEYNSCQKVLGVPGKESWESLGSVQMMIL</sequence>
<dbReference type="GeneID" id="19011896"/>
<name>K8ENQ0_9CHLO</name>
<reference evidence="4 5" key="1">
    <citation type="submission" date="2011-10" db="EMBL/GenBank/DDBJ databases">
        <authorList>
            <person name="Genoscope - CEA"/>
        </authorList>
    </citation>
    <scope>NUCLEOTIDE SEQUENCE [LARGE SCALE GENOMIC DNA]</scope>
    <source>
        <strain evidence="4 5">RCC 1105</strain>
    </source>
</reference>
<dbReference type="GO" id="GO:0071207">
    <property type="term" value="F:histone pre-mRNA stem-loop binding"/>
    <property type="evidence" value="ECO:0007669"/>
    <property type="project" value="TreeGrafter"/>
</dbReference>
<dbReference type="InterPro" id="IPR029344">
    <property type="entry name" value="SLBP_RNA_bind"/>
</dbReference>